<evidence type="ECO:0000256" key="3">
    <source>
        <dbReference type="ARBA" id="ARBA00022840"/>
    </source>
</evidence>
<reference evidence="7" key="1">
    <citation type="journal article" date="2021" name="Nat. Commun.">
        <title>Genetic determinants of endophytism in the Arabidopsis root mycobiome.</title>
        <authorList>
            <person name="Mesny F."/>
            <person name="Miyauchi S."/>
            <person name="Thiergart T."/>
            <person name="Pickel B."/>
            <person name="Atanasova L."/>
            <person name="Karlsson M."/>
            <person name="Huettel B."/>
            <person name="Barry K.W."/>
            <person name="Haridas S."/>
            <person name="Chen C."/>
            <person name="Bauer D."/>
            <person name="Andreopoulos W."/>
            <person name="Pangilinan J."/>
            <person name="LaButti K."/>
            <person name="Riley R."/>
            <person name="Lipzen A."/>
            <person name="Clum A."/>
            <person name="Drula E."/>
            <person name="Henrissat B."/>
            <person name="Kohler A."/>
            <person name="Grigoriev I.V."/>
            <person name="Martin F.M."/>
            <person name="Hacquard S."/>
        </authorList>
    </citation>
    <scope>NUCLEOTIDE SEQUENCE</scope>
    <source>
        <strain evidence="7">MPI-CAGE-CH-0243</strain>
    </source>
</reference>
<feature type="compositionally biased region" description="Low complexity" evidence="5">
    <location>
        <begin position="1282"/>
        <end position="1311"/>
    </location>
</feature>
<keyword evidence="2 4" id="KW-0547">Nucleotide-binding</keyword>
<feature type="compositionally biased region" description="Polar residues" evidence="5">
    <location>
        <begin position="504"/>
        <end position="521"/>
    </location>
</feature>
<dbReference type="FunFam" id="3.30.200.20:FF:000042">
    <property type="entry name" value="Aurora kinase A"/>
    <property type="match status" value="1"/>
</dbReference>
<dbReference type="Pfam" id="PF00069">
    <property type="entry name" value="Pkinase"/>
    <property type="match status" value="1"/>
</dbReference>
<name>A0A9P9DU54_9PLEO</name>
<feature type="region of interest" description="Disordered" evidence="5">
    <location>
        <begin position="602"/>
        <end position="696"/>
    </location>
</feature>
<feature type="compositionally biased region" description="Basic and acidic residues" evidence="5">
    <location>
        <begin position="1436"/>
        <end position="1445"/>
    </location>
</feature>
<feature type="region of interest" description="Disordered" evidence="5">
    <location>
        <begin position="1"/>
        <end position="76"/>
    </location>
</feature>
<dbReference type="SUPFAM" id="SSF56112">
    <property type="entry name" value="Protein kinase-like (PK-like)"/>
    <property type="match status" value="1"/>
</dbReference>
<dbReference type="SMART" id="SM00220">
    <property type="entry name" value="S_TKc"/>
    <property type="match status" value="1"/>
</dbReference>
<feature type="compositionally biased region" description="Low complexity" evidence="5">
    <location>
        <begin position="1376"/>
        <end position="1409"/>
    </location>
</feature>
<feature type="region of interest" description="Disordered" evidence="5">
    <location>
        <begin position="365"/>
        <end position="396"/>
    </location>
</feature>
<feature type="compositionally biased region" description="Polar residues" evidence="5">
    <location>
        <begin position="638"/>
        <end position="659"/>
    </location>
</feature>
<dbReference type="InterPro" id="IPR000719">
    <property type="entry name" value="Prot_kinase_dom"/>
</dbReference>
<dbReference type="EMBL" id="JAGMWT010000007">
    <property type="protein sequence ID" value="KAH7125755.1"/>
    <property type="molecule type" value="Genomic_DNA"/>
</dbReference>
<comment type="caution">
    <text evidence="7">The sequence shown here is derived from an EMBL/GenBank/DDBJ whole genome shotgun (WGS) entry which is preliminary data.</text>
</comment>
<feature type="domain" description="Protein kinase" evidence="6">
    <location>
        <begin position="83"/>
        <end position="333"/>
    </location>
</feature>
<dbReference type="PANTHER" id="PTHR48012">
    <property type="entry name" value="STERILE20-LIKE KINASE, ISOFORM B-RELATED"/>
    <property type="match status" value="1"/>
</dbReference>
<evidence type="ECO:0000259" key="6">
    <source>
        <dbReference type="PROSITE" id="PS50011"/>
    </source>
</evidence>
<dbReference type="GO" id="GO:0005524">
    <property type="term" value="F:ATP binding"/>
    <property type="evidence" value="ECO:0007669"/>
    <property type="project" value="UniProtKB-UniRule"/>
</dbReference>
<dbReference type="InterPro" id="IPR011009">
    <property type="entry name" value="Kinase-like_dom_sf"/>
</dbReference>
<dbReference type="SUPFAM" id="SSF48371">
    <property type="entry name" value="ARM repeat"/>
    <property type="match status" value="1"/>
</dbReference>
<accession>A0A9P9DU54</accession>
<dbReference type="PROSITE" id="PS00108">
    <property type="entry name" value="PROTEIN_KINASE_ST"/>
    <property type="match status" value="1"/>
</dbReference>
<dbReference type="EC" id="2.7.11.1" evidence="1"/>
<evidence type="ECO:0000256" key="2">
    <source>
        <dbReference type="ARBA" id="ARBA00022741"/>
    </source>
</evidence>
<dbReference type="Proteomes" id="UP000700596">
    <property type="component" value="Unassembled WGS sequence"/>
</dbReference>
<feature type="compositionally biased region" description="Basic and acidic residues" evidence="5">
    <location>
        <begin position="674"/>
        <end position="688"/>
    </location>
</feature>
<gene>
    <name evidence="7" type="ORF">B0J11DRAFT_580284</name>
</gene>
<keyword evidence="8" id="KW-1185">Reference proteome</keyword>
<dbReference type="Gene3D" id="1.10.510.10">
    <property type="entry name" value="Transferase(Phosphotransferase) domain 1"/>
    <property type="match status" value="1"/>
</dbReference>
<dbReference type="OrthoDB" id="8693905at2759"/>
<proteinExistence type="predicted"/>
<dbReference type="InterPro" id="IPR008271">
    <property type="entry name" value="Ser/Thr_kinase_AS"/>
</dbReference>
<dbReference type="InterPro" id="IPR017441">
    <property type="entry name" value="Protein_kinase_ATP_BS"/>
</dbReference>
<feature type="region of interest" description="Disordered" evidence="5">
    <location>
        <begin position="1373"/>
        <end position="1506"/>
    </location>
</feature>
<feature type="compositionally biased region" description="Low complexity" evidence="5">
    <location>
        <begin position="369"/>
        <end position="388"/>
    </location>
</feature>
<evidence type="ECO:0000313" key="8">
    <source>
        <dbReference type="Proteomes" id="UP000700596"/>
    </source>
</evidence>
<evidence type="ECO:0000256" key="1">
    <source>
        <dbReference type="ARBA" id="ARBA00012513"/>
    </source>
</evidence>
<dbReference type="PROSITE" id="PS00107">
    <property type="entry name" value="PROTEIN_KINASE_ATP"/>
    <property type="match status" value="1"/>
</dbReference>
<feature type="binding site" evidence="4">
    <location>
        <position position="112"/>
    </location>
    <ligand>
        <name>ATP</name>
        <dbReference type="ChEBI" id="CHEBI:30616"/>
    </ligand>
</feature>
<dbReference type="GO" id="GO:0005737">
    <property type="term" value="C:cytoplasm"/>
    <property type="evidence" value="ECO:0007669"/>
    <property type="project" value="TreeGrafter"/>
</dbReference>
<organism evidence="7 8">
    <name type="scientific">Dendryphion nanum</name>
    <dbReference type="NCBI Taxonomy" id="256645"/>
    <lineage>
        <taxon>Eukaryota</taxon>
        <taxon>Fungi</taxon>
        <taxon>Dikarya</taxon>
        <taxon>Ascomycota</taxon>
        <taxon>Pezizomycotina</taxon>
        <taxon>Dothideomycetes</taxon>
        <taxon>Pleosporomycetidae</taxon>
        <taxon>Pleosporales</taxon>
        <taxon>Torulaceae</taxon>
        <taxon>Dendryphion</taxon>
    </lineage>
</organism>
<dbReference type="InterPro" id="IPR011989">
    <property type="entry name" value="ARM-like"/>
</dbReference>
<dbReference type="InterPro" id="IPR016024">
    <property type="entry name" value="ARM-type_fold"/>
</dbReference>
<keyword evidence="3 4" id="KW-0067">ATP-binding</keyword>
<feature type="region of interest" description="Disordered" evidence="5">
    <location>
        <begin position="1280"/>
        <end position="1343"/>
    </location>
</feature>
<feature type="compositionally biased region" description="Low complexity" evidence="5">
    <location>
        <begin position="9"/>
        <end position="42"/>
    </location>
</feature>
<evidence type="ECO:0000313" key="7">
    <source>
        <dbReference type="EMBL" id="KAH7125755.1"/>
    </source>
</evidence>
<feature type="compositionally biased region" description="Basic and acidic residues" evidence="5">
    <location>
        <begin position="57"/>
        <end position="66"/>
    </location>
</feature>
<dbReference type="PROSITE" id="PS50011">
    <property type="entry name" value="PROTEIN_KINASE_DOM"/>
    <property type="match status" value="1"/>
</dbReference>
<dbReference type="FunFam" id="1.10.510.10:FF:000246">
    <property type="entry name" value="Putative Serine-threonine kinase SepH"/>
    <property type="match status" value="1"/>
</dbReference>
<dbReference type="CDD" id="cd06627">
    <property type="entry name" value="STKc_Cdc7_like"/>
    <property type="match status" value="1"/>
</dbReference>
<dbReference type="InterPro" id="IPR050629">
    <property type="entry name" value="STE20/SPS1-PAK"/>
</dbReference>
<dbReference type="PANTHER" id="PTHR48012:SF26">
    <property type="entry name" value="SERINE_THREONINE-PROTEIN KINASE DDB_G0283821-RELATED"/>
    <property type="match status" value="1"/>
</dbReference>
<evidence type="ECO:0000256" key="4">
    <source>
        <dbReference type="PROSITE-ProRule" id="PRU10141"/>
    </source>
</evidence>
<evidence type="ECO:0000256" key="5">
    <source>
        <dbReference type="SAM" id="MobiDB-lite"/>
    </source>
</evidence>
<dbReference type="Gene3D" id="1.25.10.10">
    <property type="entry name" value="Leucine-rich Repeat Variant"/>
    <property type="match status" value="3"/>
</dbReference>
<sequence>MVSNQPKVSSHSHSTSRSSQHSSSGATSNVNSNSNSNASSSNPRHVKKGSSSSDHGGLVREKRPSREGTAQRAASEVPGLSDYQLGDCLGKGAFGSVYRALNWNTGETVAVKQVRLENLGRSELKTIMLEIDLLKNLNHANIVKYHGSVKNTDSLYIILEYCENGSLHSICKNFGKFPENLVALYMSQVLHGLLYLHEQGVIHRDIKGANILTTKEGLVKLADFGVATKASGLDQSSVVGTPYWMAPEVIELSGATTSSDIWSLGCTVIELIEGKPPYHKLQPMQALFRIVNDEHPPIPGSASSLLRDFLMECFQKNPTLRISAKRLLKHPWIQSAKRTVPAVPTKPTEYTEAVKSVQEWNEALKSPGSLRRSARSSTSSRISPPSSSGDAAPRKTSLIMNVHIPPKQRVTAESFRSPELDANDNWDDDFAESISPRALHLPHLRPQDNFGGLFSKDKLKAFASFESVTEESFNFDAEATVKSPIDLRQYLRESNGSFDEPETVRSSSIRVKPSTSRSASGVSAFEDRHDGPKTAFLRGVPKSSQLSKTKVAALARPSALFREDSVEDYSDLMPSDDGAFEQRVRAMQDHQPQSVIPQKELIKAVSSSPAESFSPRLFHPSDLKSAPKSLREMKLNGTARQRSVSSTSTRKMQRSQSEIEIQKYAEDDDSDDFSDVHGDIRRPARPESDSGSDYSSMALIPSKMSSSFVSNLAKFVRVERLTKQVLPDEDDMDPFANLEEGIENINLENNVARDRDDRLTKQTENLVGCLKTSQPDDELLDITDQLIQVLYESPDKKSIVLRSHGLLPILEILQTAPPNEVVLRLLKIINMIILEDAEAQESLSFLGGIPIISTYAYKKYPSEIRKEAAAFVRQMYQTSTLTLQMFIGCGGINVLVEFLEEDIDTERDLVLIGVNGVWSVFELQGPTPKNDFCRIFSRSSVLYPLSLVLNRVVDEEGKLADLIEGRIVNIFLIFSQAESHVKDLVADRMILKRVLKDLRKMSPLHMVTMLKFIKNLSMLSSTHEALQNSNAIDLLVELLKSSKDQPLYREISNQILNTMYNLCRHNKSRQEEAALSDIIPILKDIVAQGGPLKEFALPILCDLAHSGKVARKMLWDSKGLLFYISMLTDRNWQVPALDAIFVWLQEETARVEQYLLTSNFSTTIIGSYTSPELSQSTFENMLEPLQKLVRLSPPIAESLASPEIFNRTVQKLGHKDAVTRLNLLRILRTICDATEEGCTLIKTYRVYDTIFHLSNHDSAILVRQMAEELVRACDEITKRSTSRASGFRRPASSAGARAGSGSSNGSTIISGMTPPTPTSLKNTFSMPSIPPTPSLPSRERITRSQSTAAIWDLAEETTTSSKPIPLVRASTTFGGLSVPSTTSSPSMSNSSSRLTSSRPPSRDSSSLSRAENSRLDPGSAKSRLPKARQGRLSEVAGRRRGERESGIGMAPGGEENTTPSSGAGGSRGGEAAAPPLPRLQIARRRRETSGGEMGFARRGSRNGEER</sequence>
<protein>
    <recommendedName>
        <fullName evidence="1">non-specific serine/threonine protein kinase</fullName>
        <ecNumber evidence="1">2.7.11.1</ecNumber>
    </recommendedName>
</protein>
<dbReference type="GO" id="GO:0004674">
    <property type="term" value="F:protein serine/threonine kinase activity"/>
    <property type="evidence" value="ECO:0007669"/>
    <property type="project" value="UniProtKB-EC"/>
</dbReference>
<feature type="region of interest" description="Disordered" evidence="5">
    <location>
        <begin position="493"/>
        <end position="527"/>
    </location>
</feature>